<protein>
    <recommendedName>
        <fullName evidence="1">LarA-like N-terminal domain-containing protein</fullName>
    </recommendedName>
</protein>
<gene>
    <name evidence="2" type="ORF">A3F84_15550</name>
</gene>
<dbReference type="Gene3D" id="3.40.50.11440">
    <property type="match status" value="1"/>
</dbReference>
<proteinExistence type="predicted"/>
<reference evidence="2 3" key="1">
    <citation type="journal article" date="2016" name="Nat. Commun.">
        <title>Thousands of microbial genomes shed light on interconnected biogeochemical processes in an aquifer system.</title>
        <authorList>
            <person name="Anantharaman K."/>
            <person name="Brown C.T."/>
            <person name="Hug L.A."/>
            <person name="Sharon I."/>
            <person name="Castelle C.J."/>
            <person name="Probst A.J."/>
            <person name="Thomas B.C."/>
            <person name="Singh A."/>
            <person name="Wilkins M.J."/>
            <person name="Karaoz U."/>
            <person name="Brodie E.L."/>
            <person name="Williams K.H."/>
            <person name="Hubbard S.S."/>
            <person name="Banfield J.F."/>
        </authorList>
    </citation>
    <scope>NUCLEOTIDE SEQUENCE [LARGE SCALE GENOMIC DNA]</scope>
    <source>
        <strain evidence="3">RIFCSPLOWO2_12_FULL_64_10</strain>
    </source>
</reference>
<evidence type="ECO:0000313" key="3">
    <source>
        <dbReference type="Proteomes" id="UP000178606"/>
    </source>
</evidence>
<dbReference type="GO" id="GO:0050043">
    <property type="term" value="F:lactate racemase activity"/>
    <property type="evidence" value="ECO:0007669"/>
    <property type="project" value="InterPro"/>
</dbReference>
<dbReference type="PANTHER" id="PTHR33171">
    <property type="entry name" value="LAR_N DOMAIN-CONTAINING PROTEIN"/>
    <property type="match status" value="1"/>
</dbReference>
<comment type="caution">
    <text evidence="2">The sequence shown here is derived from an EMBL/GenBank/DDBJ whole genome shotgun (WGS) entry which is preliminary data.</text>
</comment>
<feature type="domain" description="LarA-like N-terminal" evidence="1">
    <location>
        <begin position="13"/>
        <end position="205"/>
    </location>
</feature>
<evidence type="ECO:0000313" key="2">
    <source>
        <dbReference type="EMBL" id="OGG56947.1"/>
    </source>
</evidence>
<name>A0A1F6D6H3_HANXR</name>
<dbReference type="PANTHER" id="PTHR33171:SF17">
    <property type="entry name" value="LARA-LIKE N-TERMINAL DOMAIN-CONTAINING PROTEIN"/>
    <property type="match status" value="1"/>
</dbReference>
<evidence type="ECO:0000259" key="1">
    <source>
        <dbReference type="Pfam" id="PF09861"/>
    </source>
</evidence>
<dbReference type="InterPro" id="IPR043166">
    <property type="entry name" value="LarA-like_C"/>
</dbReference>
<organism evidence="2 3">
    <name type="scientific">Handelsmanbacteria sp. (strain RIFCSPLOWO2_12_FULL_64_10)</name>
    <dbReference type="NCBI Taxonomy" id="1817868"/>
    <lineage>
        <taxon>Bacteria</taxon>
        <taxon>Candidatus Handelsmaniibacteriota</taxon>
    </lineage>
</organism>
<dbReference type="InterPro" id="IPR018657">
    <property type="entry name" value="LarA-like_N"/>
</dbReference>
<dbReference type="EMBL" id="MFKF01000021">
    <property type="protein sequence ID" value="OGG56947.1"/>
    <property type="molecule type" value="Genomic_DNA"/>
</dbReference>
<dbReference type="AlphaFoldDB" id="A0A1F6D6H3"/>
<accession>A0A1F6D6H3</accession>
<dbReference type="InterPro" id="IPR048068">
    <property type="entry name" value="LarA-like"/>
</dbReference>
<sequence length="418" mass="46181">MAKTVTLSTAAWFGDAPLGLTFPEAWDVQVCKMAGHDAAALSDDQIRDSLRKPLGAPQVRDLAKGRRQVAVLFDDLSRPTPAHRIVPFLLDELAAAGVRDEQVRFIGAFGAHLPMTRDEFAKKLGEEVVERFPVYNHNVFENHVYLGRTSFGTPVHVNREVMACDLKIGIGGLISYWGKGRFGGGAKLVMPGVSGIETIAHNHLTLPGHGDAFRDDPRVGELPEKVHLGRADMEEVARRAGLDLKIDIVQNARREAVGVVAGDFARVYREGSEVARRIYYTRPAEDCDIVVVNTYPQEEQPGKGMWAAHLSLKEGGDLVVVAIHPKGLSLPHYLFGRFGTDYTGRGQRRGYQVHIPKARRVLLLCDAPSRADLEYFAPPEQLTVRRTWAEIERELTSGHRGPTRVAVYPCAAIQGQPY</sequence>
<dbReference type="Gene3D" id="3.90.226.30">
    <property type="match status" value="1"/>
</dbReference>
<dbReference type="Proteomes" id="UP000178606">
    <property type="component" value="Unassembled WGS sequence"/>
</dbReference>
<dbReference type="Pfam" id="PF09861">
    <property type="entry name" value="Lar_N"/>
    <property type="match status" value="1"/>
</dbReference>